<protein>
    <submittedName>
        <fullName evidence="3">Uncharacterized protein</fullName>
    </submittedName>
</protein>
<dbReference type="EMBL" id="VAUV01000011">
    <property type="protein sequence ID" value="TLD69774.1"/>
    <property type="molecule type" value="Genomic_DNA"/>
</dbReference>
<keyword evidence="4" id="KW-1185">Reference proteome</keyword>
<sequence>MTLRHFSAILAACLLVTPFLQIQAQEGQPPSPEAIAENEKFGKLVSEAQQFQAQSQLLDAMEKINEAEAIKPGTAILHNMRGSVYTAMRDFDKAQEQFEKAQVLHPGAFEPRFNLLELNYVRGQYTEAEKGFTELLNTYPKLRVEIRHITLFKILVSQLKQDKLTAAEETMKNFTFMDDTPAYYYARAAMSFHKKDKVDGHTWLNKGSQIFKQPEQTVPYVDSLIEARWIDSLGIPDELQK</sequence>
<keyword evidence="1" id="KW-0802">TPR repeat</keyword>
<dbReference type="AlphaFoldDB" id="A0A5R8KBU0"/>
<evidence type="ECO:0000313" key="3">
    <source>
        <dbReference type="EMBL" id="TLD69774.1"/>
    </source>
</evidence>
<dbReference type="InterPro" id="IPR019734">
    <property type="entry name" value="TPR_rpt"/>
</dbReference>
<name>A0A5R8KBU0_9BACT</name>
<dbReference type="OrthoDB" id="187844at2"/>
<dbReference type="RefSeq" id="WP_138087234.1">
    <property type="nucleotide sequence ID" value="NZ_VAUV01000011.1"/>
</dbReference>
<comment type="caution">
    <text evidence="3">The sequence shown here is derived from an EMBL/GenBank/DDBJ whole genome shotgun (WGS) entry which is preliminary data.</text>
</comment>
<evidence type="ECO:0000256" key="2">
    <source>
        <dbReference type="SAM" id="SignalP"/>
    </source>
</evidence>
<dbReference type="PROSITE" id="PS50005">
    <property type="entry name" value="TPR"/>
    <property type="match status" value="1"/>
</dbReference>
<feature type="signal peptide" evidence="2">
    <location>
        <begin position="1"/>
        <end position="24"/>
    </location>
</feature>
<gene>
    <name evidence="3" type="ORF">FEM03_15730</name>
</gene>
<dbReference type="Proteomes" id="UP000306196">
    <property type="component" value="Unassembled WGS sequence"/>
</dbReference>
<dbReference type="InterPro" id="IPR011990">
    <property type="entry name" value="TPR-like_helical_dom_sf"/>
</dbReference>
<evidence type="ECO:0000256" key="1">
    <source>
        <dbReference type="PROSITE-ProRule" id="PRU00339"/>
    </source>
</evidence>
<proteinExistence type="predicted"/>
<reference evidence="3 4" key="1">
    <citation type="submission" date="2019-05" db="EMBL/GenBank/DDBJ databases">
        <title>Verrucobacter flavum gen. nov., sp. nov. a new member of the family Verrucomicrobiaceae.</title>
        <authorList>
            <person name="Szuroczki S."/>
            <person name="Abbaszade G."/>
            <person name="Szabo A."/>
            <person name="Felfoldi T."/>
            <person name="Schumann P."/>
            <person name="Boka K."/>
            <person name="Keki Z."/>
            <person name="Toumi M."/>
            <person name="Toth E."/>
        </authorList>
    </citation>
    <scope>NUCLEOTIDE SEQUENCE [LARGE SCALE GENOMIC DNA]</scope>
    <source>
        <strain evidence="3 4">MG-N-17</strain>
    </source>
</reference>
<organism evidence="3 4">
    <name type="scientific">Phragmitibacter flavus</name>
    <dbReference type="NCBI Taxonomy" id="2576071"/>
    <lineage>
        <taxon>Bacteria</taxon>
        <taxon>Pseudomonadati</taxon>
        <taxon>Verrucomicrobiota</taxon>
        <taxon>Verrucomicrobiia</taxon>
        <taxon>Verrucomicrobiales</taxon>
        <taxon>Verrucomicrobiaceae</taxon>
        <taxon>Phragmitibacter</taxon>
    </lineage>
</organism>
<keyword evidence="2" id="KW-0732">Signal</keyword>
<accession>A0A5R8KBU0</accession>
<feature type="chain" id="PRO_5024329804" evidence="2">
    <location>
        <begin position="25"/>
        <end position="241"/>
    </location>
</feature>
<dbReference type="Gene3D" id="1.25.40.10">
    <property type="entry name" value="Tetratricopeptide repeat domain"/>
    <property type="match status" value="1"/>
</dbReference>
<evidence type="ECO:0000313" key="4">
    <source>
        <dbReference type="Proteomes" id="UP000306196"/>
    </source>
</evidence>
<dbReference type="SUPFAM" id="SSF48452">
    <property type="entry name" value="TPR-like"/>
    <property type="match status" value="1"/>
</dbReference>
<feature type="repeat" description="TPR" evidence="1">
    <location>
        <begin position="75"/>
        <end position="108"/>
    </location>
</feature>